<accession>A0A3Q8XNS5</accession>
<dbReference type="GO" id="GO:0042840">
    <property type="term" value="P:D-glucuronate catabolic process"/>
    <property type="evidence" value="ECO:0007669"/>
    <property type="project" value="TreeGrafter"/>
</dbReference>
<dbReference type="NCBIfam" id="TIGR00695">
    <property type="entry name" value="uxuA"/>
    <property type="match status" value="1"/>
</dbReference>
<evidence type="ECO:0000313" key="10">
    <source>
        <dbReference type="EMBL" id="AZN70260.1"/>
    </source>
</evidence>
<proteinExistence type="inferred from homology"/>
<keyword evidence="6 9" id="KW-0408">Iron</keyword>
<dbReference type="GO" id="GO:0008198">
    <property type="term" value="F:ferrous iron binding"/>
    <property type="evidence" value="ECO:0007669"/>
    <property type="project" value="TreeGrafter"/>
</dbReference>
<dbReference type="PANTHER" id="PTHR30387:SF2">
    <property type="entry name" value="MANNONATE DEHYDRATASE"/>
    <property type="match status" value="1"/>
</dbReference>
<sequence>MRQTWRWFGPKDRVSIDDMMQAGVEGVVSALHHVPTGSVWTPDEIEKRQSLIACMKDGAPSGLAWEVVESLPVSEDIKKQTGDWRAHIDAWRTSLKHLHAAGIETICYNFMPVLDWTRTELAHRRPNGATCMRFDLIDFAAFDIHILKRPGASDDFSDAVVENAGRRFAAMDDATRAKLADNIVCGLPGAAESFTLDDIRDHLAGYAVLGEDRLRQNLIDFLSEVAPLAEELGMRLCCHPDDPPFALLGLPRIMSTEADYRAILDAVDLPSNGVTLCSGSLGARPDNDLPKMMEALGDRVHFLHLRNVTRESDDIAGSFFEDEHLGGSTDMVALIAAVVREERKRRQAGRRDVSIPFRPDHGQEILDDFERKAQPGYPAIGRLKGLAELRGIMTALTHEHEGLRA</sequence>
<dbReference type="RefSeq" id="WP_126007262.1">
    <property type="nucleotide sequence ID" value="NZ_CP032509.1"/>
</dbReference>
<dbReference type="EMBL" id="CP032509">
    <property type="protein sequence ID" value="AZN70260.1"/>
    <property type="molecule type" value="Genomic_DNA"/>
</dbReference>
<dbReference type="UniPathway" id="UPA00246"/>
<evidence type="ECO:0000256" key="8">
    <source>
        <dbReference type="ARBA" id="ARBA00023239"/>
    </source>
</evidence>
<dbReference type="PANTHER" id="PTHR30387">
    <property type="entry name" value="MANNONATE DEHYDRATASE"/>
    <property type="match status" value="1"/>
</dbReference>
<dbReference type="HAMAP" id="MF_00106">
    <property type="entry name" value="UxuA"/>
    <property type="match status" value="1"/>
</dbReference>
<dbReference type="GO" id="GO:0030145">
    <property type="term" value="F:manganese ion binding"/>
    <property type="evidence" value="ECO:0007669"/>
    <property type="project" value="TreeGrafter"/>
</dbReference>
<dbReference type="InterPro" id="IPR004628">
    <property type="entry name" value="Man_deHydtase"/>
</dbReference>
<dbReference type="InterPro" id="IPR036237">
    <property type="entry name" value="Xyl_isomerase-like_sf"/>
</dbReference>
<evidence type="ECO:0000256" key="1">
    <source>
        <dbReference type="ARBA" id="ARBA00001794"/>
    </source>
</evidence>
<dbReference type="Pfam" id="PF03786">
    <property type="entry name" value="UxuA"/>
    <property type="match status" value="1"/>
</dbReference>
<dbReference type="GO" id="GO:0008927">
    <property type="term" value="F:mannonate dehydratase activity"/>
    <property type="evidence" value="ECO:0007669"/>
    <property type="project" value="UniProtKB-UniRule"/>
</dbReference>
<keyword evidence="11" id="KW-1185">Reference proteome</keyword>
<keyword evidence="7 9" id="KW-0464">Manganese</keyword>
<evidence type="ECO:0000256" key="2">
    <source>
        <dbReference type="ARBA" id="ARBA00002713"/>
    </source>
</evidence>
<comment type="catalytic activity">
    <reaction evidence="1 9">
        <text>D-mannonate = 2-dehydro-3-deoxy-D-gluconate + H2O</text>
        <dbReference type="Rhea" id="RHEA:20097"/>
        <dbReference type="ChEBI" id="CHEBI:15377"/>
        <dbReference type="ChEBI" id="CHEBI:17767"/>
        <dbReference type="ChEBI" id="CHEBI:57990"/>
        <dbReference type="EC" id="4.2.1.8"/>
    </reaction>
</comment>
<dbReference type="OrthoDB" id="9780250at2"/>
<dbReference type="SUPFAM" id="SSF51658">
    <property type="entry name" value="Xylose isomerase-like"/>
    <property type="match status" value="1"/>
</dbReference>
<dbReference type="Proteomes" id="UP000268192">
    <property type="component" value="Chromosome"/>
</dbReference>
<evidence type="ECO:0000256" key="6">
    <source>
        <dbReference type="ARBA" id="ARBA00023004"/>
    </source>
</evidence>
<keyword evidence="8 9" id="KW-0456">Lyase</keyword>
<reference evidence="10 11" key="1">
    <citation type="submission" date="2018-09" db="EMBL/GenBank/DDBJ databases">
        <title>Marinorhizobium profundi gen. nov., sp. nov., isolated from a deep-sea sediment sample from the New Britain Trench and proposal of Marinorhizobiaceae fam. nov. in the order Rhizobiales of the class Alphaproteobacteria.</title>
        <authorList>
            <person name="Cao J."/>
        </authorList>
    </citation>
    <scope>NUCLEOTIDE SEQUENCE [LARGE SCALE GENOMIC DNA]</scope>
    <source>
        <strain evidence="10 11">WS11</strain>
    </source>
</reference>
<comment type="function">
    <text evidence="2 9">Catalyzes the dehydration of D-mannonate.</text>
</comment>
<dbReference type="EC" id="4.2.1.8" evidence="5 9"/>
<evidence type="ECO:0000256" key="5">
    <source>
        <dbReference type="ARBA" id="ARBA00012927"/>
    </source>
</evidence>
<comment type="similarity">
    <text evidence="4 9">Belongs to the mannonate dehydratase family.</text>
</comment>
<evidence type="ECO:0000256" key="9">
    <source>
        <dbReference type="HAMAP-Rule" id="MF_00106"/>
    </source>
</evidence>
<comment type="cofactor">
    <cofactor evidence="9">
        <name>Fe(2+)</name>
        <dbReference type="ChEBI" id="CHEBI:29033"/>
    </cofactor>
    <cofactor evidence="9">
        <name>Mn(2+)</name>
        <dbReference type="ChEBI" id="CHEBI:29035"/>
    </cofactor>
</comment>
<dbReference type="Gene3D" id="3.20.20.150">
    <property type="entry name" value="Divalent-metal-dependent TIM barrel enzymes"/>
    <property type="match status" value="1"/>
</dbReference>
<protein>
    <recommendedName>
        <fullName evidence="5 9">Mannonate dehydratase</fullName>
        <ecNumber evidence="5 9">4.2.1.8</ecNumber>
    </recommendedName>
    <alternativeName>
        <fullName evidence="9">D-mannonate hydro-lyase</fullName>
    </alternativeName>
</protein>
<evidence type="ECO:0000256" key="7">
    <source>
        <dbReference type="ARBA" id="ARBA00023211"/>
    </source>
</evidence>
<evidence type="ECO:0000256" key="4">
    <source>
        <dbReference type="ARBA" id="ARBA00007389"/>
    </source>
</evidence>
<organism evidence="10 11">
    <name type="scientific">Georhizobium profundi</name>
    <dbReference type="NCBI Taxonomy" id="2341112"/>
    <lineage>
        <taxon>Bacteria</taxon>
        <taxon>Pseudomonadati</taxon>
        <taxon>Pseudomonadota</taxon>
        <taxon>Alphaproteobacteria</taxon>
        <taxon>Hyphomicrobiales</taxon>
        <taxon>Rhizobiaceae</taxon>
        <taxon>Georhizobium</taxon>
    </lineage>
</organism>
<dbReference type="NCBIfam" id="NF003027">
    <property type="entry name" value="PRK03906.1"/>
    <property type="match status" value="1"/>
</dbReference>
<evidence type="ECO:0000256" key="3">
    <source>
        <dbReference type="ARBA" id="ARBA00004892"/>
    </source>
</evidence>
<name>A0A3Q8XNS5_9HYPH</name>
<evidence type="ECO:0000313" key="11">
    <source>
        <dbReference type="Proteomes" id="UP000268192"/>
    </source>
</evidence>
<dbReference type="KEGG" id="abaw:D5400_02280"/>
<gene>
    <name evidence="9 10" type="primary">uxuA</name>
    <name evidence="10" type="ORF">D5400_02280</name>
</gene>
<comment type="pathway">
    <text evidence="3 9">Carbohydrate metabolism; pentose and glucuronate interconversion.</text>
</comment>
<dbReference type="PIRSF" id="PIRSF016049">
    <property type="entry name" value="Man_dehyd"/>
    <property type="match status" value="1"/>
</dbReference>
<dbReference type="AlphaFoldDB" id="A0A3Q8XNS5"/>